<reference evidence="2" key="2">
    <citation type="journal article" date="2022" name="Res Sq">
        <title>Comparative Genomics Reveals Insights into the Divergent Evolution of Astigmatic Mites and Household Pest Adaptations.</title>
        <authorList>
            <person name="Xiong Q."/>
            <person name="Wan A.T.-Y."/>
            <person name="Liu X.-Y."/>
            <person name="Fung C.S.-H."/>
            <person name="Xiao X."/>
            <person name="Malainual N."/>
            <person name="Hou J."/>
            <person name="Wang L."/>
            <person name="Wang M."/>
            <person name="Yang K."/>
            <person name="Cui Y."/>
            <person name="Leung E."/>
            <person name="Nong W."/>
            <person name="Shin S.-K."/>
            <person name="Au S."/>
            <person name="Jeong K.Y."/>
            <person name="Chew F.T."/>
            <person name="Hui J."/>
            <person name="Leung T.F."/>
            <person name="Tungtrongchitr A."/>
            <person name="Zhong N."/>
            <person name="Liu Z."/>
            <person name="Tsui S."/>
        </authorList>
    </citation>
    <scope>NUCLEOTIDE SEQUENCE</scope>
    <source>
        <strain evidence="2">Derf</strain>
        <tissue evidence="2">Whole organism</tissue>
    </source>
</reference>
<protein>
    <submittedName>
        <fullName evidence="2">Uncharacterized protein</fullName>
    </submittedName>
</protein>
<dbReference type="EMBL" id="ASGP02000001">
    <property type="protein sequence ID" value="KAH9527497.1"/>
    <property type="molecule type" value="Genomic_DNA"/>
</dbReference>
<proteinExistence type="predicted"/>
<evidence type="ECO:0000313" key="2">
    <source>
        <dbReference type="EMBL" id="KAH9527497.1"/>
    </source>
</evidence>
<feature type="transmembrane region" description="Helical" evidence="1">
    <location>
        <begin position="78"/>
        <end position="97"/>
    </location>
</feature>
<evidence type="ECO:0000313" key="3">
    <source>
        <dbReference type="Proteomes" id="UP000790347"/>
    </source>
</evidence>
<organism evidence="2 3">
    <name type="scientific">Dermatophagoides farinae</name>
    <name type="common">American house dust mite</name>
    <dbReference type="NCBI Taxonomy" id="6954"/>
    <lineage>
        <taxon>Eukaryota</taxon>
        <taxon>Metazoa</taxon>
        <taxon>Ecdysozoa</taxon>
        <taxon>Arthropoda</taxon>
        <taxon>Chelicerata</taxon>
        <taxon>Arachnida</taxon>
        <taxon>Acari</taxon>
        <taxon>Acariformes</taxon>
        <taxon>Sarcoptiformes</taxon>
        <taxon>Astigmata</taxon>
        <taxon>Psoroptidia</taxon>
        <taxon>Analgoidea</taxon>
        <taxon>Pyroglyphidae</taxon>
        <taxon>Dermatophagoidinae</taxon>
        <taxon>Dermatophagoides</taxon>
    </lineage>
</organism>
<name>A0A922I8R9_DERFA</name>
<dbReference type="AlphaFoldDB" id="A0A922I8R9"/>
<gene>
    <name evidence="2" type="ORF">DERF_001507</name>
</gene>
<keyword evidence="1" id="KW-0472">Membrane</keyword>
<reference evidence="2" key="1">
    <citation type="submission" date="2013-05" db="EMBL/GenBank/DDBJ databases">
        <authorList>
            <person name="Yim A.K.Y."/>
            <person name="Chan T.F."/>
            <person name="Ji K.M."/>
            <person name="Liu X.Y."/>
            <person name="Zhou J.W."/>
            <person name="Li R.Q."/>
            <person name="Yang K.Y."/>
            <person name="Li J."/>
            <person name="Li M."/>
            <person name="Law P.T.W."/>
            <person name="Wu Y.L."/>
            <person name="Cai Z.L."/>
            <person name="Qin H."/>
            <person name="Bao Y."/>
            <person name="Leung R.K.K."/>
            <person name="Ng P.K.S."/>
            <person name="Zou J."/>
            <person name="Zhong X.J."/>
            <person name="Ran P.X."/>
            <person name="Zhong N.S."/>
            <person name="Liu Z.G."/>
            <person name="Tsui S.K.W."/>
        </authorList>
    </citation>
    <scope>NUCLEOTIDE SEQUENCE</scope>
    <source>
        <strain evidence="2">Derf</strain>
        <tissue evidence="2">Whole organism</tissue>
    </source>
</reference>
<keyword evidence="1" id="KW-0812">Transmembrane</keyword>
<keyword evidence="3" id="KW-1185">Reference proteome</keyword>
<sequence>MNENNNNDDEGHIILINLFFPCPELELGKKSIEFSNLLMIREIFKFSSSSSSSSSSMKGLMETRKKFCYLNNFMAKDLILLSIFTAIVLLQLIYVNIEQNLVSGSNFFIANCKQQFERVELNQVNSEMEINTLVEKKIVLLIRFTSNHRSILRRMILIFVIDLVWFD</sequence>
<comment type="caution">
    <text evidence="2">The sequence shown here is derived from an EMBL/GenBank/DDBJ whole genome shotgun (WGS) entry which is preliminary data.</text>
</comment>
<accession>A0A922I8R9</accession>
<dbReference type="Proteomes" id="UP000790347">
    <property type="component" value="Unassembled WGS sequence"/>
</dbReference>
<evidence type="ECO:0000256" key="1">
    <source>
        <dbReference type="SAM" id="Phobius"/>
    </source>
</evidence>
<keyword evidence="1" id="KW-1133">Transmembrane helix</keyword>